<dbReference type="GO" id="GO:0005886">
    <property type="term" value="C:plasma membrane"/>
    <property type="evidence" value="ECO:0007669"/>
    <property type="project" value="UniProtKB-SubCell"/>
</dbReference>
<dbReference type="InterPro" id="IPR022324">
    <property type="entry name" value="Bacilysin_exporter_BacE_put"/>
</dbReference>
<evidence type="ECO:0000313" key="8">
    <source>
        <dbReference type="EMBL" id="MCM1989028.1"/>
    </source>
</evidence>
<dbReference type="Proteomes" id="UP001056429">
    <property type="component" value="Unassembled WGS sequence"/>
</dbReference>
<feature type="transmembrane region" description="Helical" evidence="7">
    <location>
        <begin position="362"/>
        <end position="385"/>
    </location>
</feature>
<dbReference type="EMBL" id="JAGSOJ010000001">
    <property type="protein sequence ID" value="MCM1989028.1"/>
    <property type="molecule type" value="Genomic_DNA"/>
</dbReference>
<proteinExistence type="predicted"/>
<dbReference type="SUPFAM" id="SSF103473">
    <property type="entry name" value="MFS general substrate transporter"/>
    <property type="match status" value="1"/>
</dbReference>
<evidence type="ECO:0000313" key="9">
    <source>
        <dbReference type="Proteomes" id="UP001056429"/>
    </source>
</evidence>
<keyword evidence="3" id="KW-1003">Cell membrane</keyword>
<organism evidence="8 9">
    <name type="scientific">Oceanirhabdus seepicola</name>
    <dbReference type="NCBI Taxonomy" id="2828781"/>
    <lineage>
        <taxon>Bacteria</taxon>
        <taxon>Bacillati</taxon>
        <taxon>Bacillota</taxon>
        <taxon>Clostridia</taxon>
        <taxon>Eubacteriales</taxon>
        <taxon>Clostridiaceae</taxon>
        <taxon>Oceanirhabdus</taxon>
    </lineage>
</organism>
<dbReference type="Pfam" id="PF07690">
    <property type="entry name" value="MFS_1"/>
    <property type="match status" value="1"/>
</dbReference>
<evidence type="ECO:0000256" key="1">
    <source>
        <dbReference type="ARBA" id="ARBA00004651"/>
    </source>
</evidence>
<dbReference type="AlphaFoldDB" id="A0A9J6NYA3"/>
<dbReference type="PANTHER" id="PTHR43266:SF9">
    <property type="entry name" value="PERMEASE, MAJOR FACILITATOR SUPERFAMILY-RELATED"/>
    <property type="match status" value="1"/>
</dbReference>
<feature type="transmembrane region" description="Helical" evidence="7">
    <location>
        <begin position="228"/>
        <end position="252"/>
    </location>
</feature>
<dbReference type="InterPro" id="IPR011701">
    <property type="entry name" value="MFS"/>
</dbReference>
<gene>
    <name evidence="8" type="ORF">KDK92_04685</name>
</gene>
<accession>A0A9J6NYA3</accession>
<feature type="transmembrane region" description="Helical" evidence="7">
    <location>
        <begin position="45"/>
        <end position="66"/>
    </location>
</feature>
<feature type="transmembrane region" description="Helical" evidence="7">
    <location>
        <begin position="327"/>
        <end position="350"/>
    </location>
</feature>
<evidence type="ECO:0000256" key="4">
    <source>
        <dbReference type="ARBA" id="ARBA00022692"/>
    </source>
</evidence>
<dbReference type="Gene3D" id="1.20.1250.20">
    <property type="entry name" value="MFS general substrate transporter like domains"/>
    <property type="match status" value="1"/>
</dbReference>
<comment type="subcellular location">
    <subcellularLocation>
        <location evidence="1">Cell membrane</location>
        <topology evidence="1">Multi-pass membrane protein</topology>
    </subcellularLocation>
</comment>
<sequence>MEKRIEKVEFRNRLYYIVGNFISVFGSSIYKFAIGLYVLKLTGSGLTFAVSLIFSILPSILMAPITGVIVDRVDKKKLIVLMDIINGCIFLMLFLLFITDNINLWIIYGTNMVIGVLSDIFYTAFTSAKPKFVFKENLMNINSIGTIISSISSILGPVIGGIVFGFMGLEVFVLFNGISFLISAIMEALIDFKINEDTEKEVVQKKNSLGILEDMKGGFRYIKRREDIVYVIGLFIALNFYLALSINVPIPYIVNNVLGLSSQVYGIIQGGFPIGMIIGALLVKRLKVIQYMKIIMNTNLVIGVAFTIMTVAVVSNPLLGNLLTAGLLTIMMCCIGICISFINIPIMYFMQKEVEEEFRGRVWSAAMCTINIVIPLGLGISGVMTKVTPPYTAFLVGVAIILAMNITTIIKMNKKQVREIIIDIA</sequence>
<feature type="transmembrane region" description="Helical" evidence="7">
    <location>
        <begin position="172"/>
        <end position="190"/>
    </location>
</feature>
<feature type="transmembrane region" description="Helical" evidence="7">
    <location>
        <begin position="78"/>
        <end position="99"/>
    </location>
</feature>
<feature type="transmembrane region" description="Helical" evidence="7">
    <location>
        <begin position="105"/>
        <end position="125"/>
    </location>
</feature>
<reference evidence="8" key="2">
    <citation type="submission" date="2021-04" db="EMBL/GenBank/DDBJ databases">
        <authorList>
            <person name="Dong X."/>
        </authorList>
    </citation>
    <scope>NUCLEOTIDE SEQUENCE</scope>
    <source>
        <strain evidence="8">ZWT</strain>
    </source>
</reference>
<feature type="transmembrane region" description="Helical" evidence="7">
    <location>
        <begin position="391"/>
        <end position="410"/>
    </location>
</feature>
<protein>
    <submittedName>
        <fullName evidence="8">MFS transporter</fullName>
    </submittedName>
</protein>
<feature type="transmembrane region" description="Helical" evidence="7">
    <location>
        <begin position="14"/>
        <end position="39"/>
    </location>
</feature>
<comment type="caution">
    <text evidence="8">The sequence shown here is derived from an EMBL/GenBank/DDBJ whole genome shotgun (WGS) entry which is preliminary data.</text>
</comment>
<dbReference type="CDD" id="cd06173">
    <property type="entry name" value="MFS_MefA_like"/>
    <property type="match status" value="1"/>
</dbReference>
<reference evidence="8" key="1">
    <citation type="journal article" date="2021" name="mSystems">
        <title>Bacteria and Archaea Synergistically Convert Glycine Betaine to Biogenic Methane in the Formosa Cold Seep of the South China Sea.</title>
        <authorList>
            <person name="Li L."/>
            <person name="Zhang W."/>
            <person name="Zhang S."/>
            <person name="Song L."/>
            <person name="Sun Q."/>
            <person name="Zhang H."/>
            <person name="Xiang H."/>
            <person name="Dong X."/>
        </authorList>
    </citation>
    <scope>NUCLEOTIDE SEQUENCE</scope>
    <source>
        <strain evidence="8">ZWT</strain>
    </source>
</reference>
<name>A0A9J6NYA3_9CLOT</name>
<keyword evidence="9" id="KW-1185">Reference proteome</keyword>
<evidence type="ECO:0000256" key="6">
    <source>
        <dbReference type="ARBA" id="ARBA00023136"/>
    </source>
</evidence>
<feature type="transmembrane region" description="Helical" evidence="7">
    <location>
        <begin position="146"/>
        <end position="166"/>
    </location>
</feature>
<dbReference type="RefSeq" id="WP_250857894.1">
    <property type="nucleotide sequence ID" value="NZ_JAGSOJ010000001.1"/>
</dbReference>
<dbReference type="InterPro" id="IPR036259">
    <property type="entry name" value="MFS_trans_sf"/>
</dbReference>
<evidence type="ECO:0000256" key="5">
    <source>
        <dbReference type="ARBA" id="ARBA00022989"/>
    </source>
</evidence>
<feature type="transmembrane region" description="Helical" evidence="7">
    <location>
        <begin position="295"/>
        <end position="315"/>
    </location>
</feature>
<dbReference type="PRINTS" id="PR01988">
    <property type="entry name" value="EXPORTERBACE"/>
</dbReference>
<feature type="transmembrane region" description="Helical" evidence="7">
    <location>
        <begin position="264"/>
        <end position="283"/>
    </location>
</feature>
<dbReference type="PANTHER" id="PTHR43266">
    <property type="entry name" value="MACROLIDE-EFFLUX PROTEIN"/>
    <property type="match status" value="1"/>
</dbReference>
<keyword evidence="6 7" id="KW-0472">Membrane</keyword>
<evidence type="ECO:0000256" key="7">
    <source>
        <dbReference type="SAM" id="Phobius"/>
    </source>
</evidence>
<evidence type="ECO:0000256" key="2">
    <source>
        <dbReference type="ARBA" id="ARBA00022448"/>
    </source>
</evidence>
<evidence type="ECO:0000256" key="3">
    <source>
        <dbReference type="ARBA" id="ARBA00022475"/>
    </source>
</evidence>
<keyword evidence="2" id="KW-0813">Transport</keyword>
<keyword evidence="5 7" id="KW-1133">Transmembrane helix</keyword>
<keyword evidence="4 7" id="KW-0812">Transmembrane</keyword>
<dbReference type="GO" id="GO:0022857">
    <property type="term" value="F:transmembrane transporter activity"/>
    <property type="evidence" value="ECO:0007669"/>
    <property type="project" value="InterPro"/>
</dbReference>